<dbReference type="Pfam" id="PF03407">
    <property type="entry name" value="Nucleotid_trans"/>
    <property type="match status" value="1"/>
</dbReference>
<evidence type="ECO:0000313" key="3">
    <source>
        <dbReference type="Proteomes" id="UP001197609"/>
    </source>
</evidence>
<dbReference type="InterPro" id="IPR029044">
    <property type="entry name" value="Nucleotide-diphossugar_trans"/>
</dbReference>
<sequence>MKTDPLCGNSTILLHKDKMKLFSIYTNQTLVLKDQWFLKTLQDDWELHLIYLKDAPKGDGDYLSDEWYYCIKSKIALLIEAIKNNWNAVIIWADIDIQFFRRCTDIIEQSIQNNDIVFQIWNKKKKEVNSGFMAIRCNEKTLAFFKTVLATPFKDRKYADQDIINDMLKQGSMSIRWGFFGREIYHIGLGVVPFNIVLHHACGTSAPFIKYGRKISSIELKIKQLTRLRRVKGFYLWISTSIVLKKLIKYIVHRLNWRVKKRIRYVGWNGIRVAYYKNIYAKIILKTKPMVCTDEGRFELHTLTCEKDSLNTLWSLKTFCTFSEVRPRVVIYDDGSLSEAAIDIFSEHFLNCQIIRRDRFHRDMEDFLKVHRMSLENSKMKSFYLALKLFGPMYYAKSEYILCLDSDVLFFQKPREMLKHMENGTPFYMNDYQNAYSHPIELLNSLLKINLPHRINSGLFYIAKRDFADNIGLVESYFRKVPKCYGMGWLEQTLAAILLSKANAVRLSSDYQISREPVTDETISHHFVNDGSRPDFYAVGLRRLKSAGFIKKLGDPA</sequence>
<accession>A0AAJ1AJE6</accession>
<dbReference type="EMBL" id="JAIOIU010000142">
    <property type="protein sequence ID" value="MBZ0160729.1"/>
    <property type="molecule type" value="Genomic_DNA"/>
</dbReference>
<dbReference type="AlphaFoldDB" id="A0AAJ1AJE6"/>
<reference evidence="2 3" key="1">
    <citation type="journal article" date="2021" name="bioRxiv">
        <title>Unraveling nitrogen, sulfur and carbon metabolic pathways and microbial community transcriptional responses to substrate deprivation and toxicity stresses in a bioreactor mimicking anoxic brackish coastal sediment conditions.</title>
        <authorList>
            <person name="Martins P.D."/>
            <person name="Echeveste M.J."/>
            <person name="Arshad A."/>
            <person name="Kurth J."/>
            <person name="Ouboter H."/>
            <person name="Jetten M.S.M."/>
            <person name="Welte C.U."/>
        </authorList>
    </citation>
    <scope>NUCLEOTIDE SEQUENCE [LARGE SCALE GENOMIC DNA]</scope>
    <source>
        <strain evidence="2">MAG_38</strain>
    </source>
</reference>
<dbReference type="SUPFAM" id="SSF53448">
    <property type="entry name" value="Nucleotide-diphospho-sugar transferases"/>
    <property type="match status" value="2"/>
</dbReference>
<evidence type="ECO:0000313" key="2">
    <source>
        <dbReference type="EMBL" id="MBZ0160729.1"/>
    </source>
</evidence>
<name>A0AAJ1AJE6_9BACT</name>
<feature type="domain" description="Nucleotide-diphospho-sugar transferase" evidence="1">
    <location>
        <begin position="52"/>
        <end position="174"/>
    </location>
</feature>
<organism evidence="2 3">
    <name type="scientific">Candidatus Methylomirabilis tolerans</name>
    <dbReference type="NCBI Taxonomy" id="3123416"/>
    <lineage>
        <taxon>Bacteria</taxon>
        <taxon>Candidatus Methylomirabilota</taxon>
        <taxon>Candidatus Methylomirabilia</taxon>
        <taxon>Candidatus Methylomirabilales</taxon>
        <taxon>Candidatus Methylomirabilaceae</taxon>
        <taxon>Candidatus Methylomirabilis</taxon>
    </lineage>
</organism>
<dbReference type="InterPro" id="IPR005069">
    <property type="entry name" value="Nucl-diP-sugar_transferase"/>
</dbReference>
<evidence type="ECO:0000259" key="1">
    <source>
        <dbReference type="Pfam" id="PF03407"/>
    </source>
</evidence>
<dbReference type="Gene3D" id="3.90.550.10">
    <property type="entry name" value="Spore Coat Polysaccharide Biosynthesis Protein SpsA, Chain A"/>
    <property type="match status" value="1"/>
</dbReference>
<gene>
    <name evidence="2" type="ORF">K8G79_11425</name>
</gene>
<comment type="caution">
    <text evidence="2">The sequence shown here is derived from an EMBL/GenBank/DDBJ whole genome shotgun (WGS) entry which is preliminary data.</text>
</comment>
<protein>
    <submittedName>
        <fullName evidence="2">Glycosyltransferase family 77 protein</fullName>
    </submittedName>
</protein>
<dbReference type="Proteomes" id="UP001197609">
    <property type="component" value="Unassembled WGS sequence"/>
</dbReference>
<proteinExistence type="predicted"/>